<evidence type="ECO:0000256" key="1">
    <source>
        <dbReference type="ARBA" id="ARBA00004651"/>
    </source>
</evidence>
<evidence type="ECO:0000256" key="5">
    <source>
        <dbReference type="ARBA" id="ARBA00023136"/>
    </source>
</evidence>
<proteinExistence type="predicted"/>
<dbReference type="eggNOG" id="COG1714">
    <property type="taxonomic scope" value="Bacteria"/>
</dbReference>
<dbReference type="Pfam" id="PF06271">
    <property type="entry name" value="RDD"/>
    <property type="match status" value="1"/>
</dbReference>
<protein>
    <recommendedName>
        <fullName evidence="8">RDD domain-containing protein</fullName>
    </recommendedName>
</protein>
<feature type="transmembrane region" description="Helical" evidence="7">
    <location>
        <begin position="130"/>
        <end position="149"/>
    </location>
</feature>
<feature type="compositionally biased region" description="Pro residues" evidence="6">
    <location>
        <begin position="15"/>
        <end position="28"/>
    </location>
</feature>
<organism evidence="9 10">
    <name type="scientific">Knoellia aerolata DSM 18566</name>
    <dbReference type="NCBI Taxonomy" id="1385519"/>
    <lineage>
        <taxon>Bacteria</taxon>
        <taxon>Bacillati</taxon>
        <taxon>Actinomycetota</taxon>
        <taxon>Actinomycetes</taxon>
        <taxon>Micrococcales</taxon>
        <taxon>Intrasporangiaceae</taxon>
        <taxon>Knoellia</taxon>
    </lineage>
</organism>
<gene>
    <name evidence="9" type="ORF">N801_19410</name>
</gene>
<evidence type="ECO:0000256" key="7">
    <source>
        <dbReference type="SAM" id="Phobius"/>
    </source>
</evidence>
<evidence type="ECO:0000256" key="3">
    <source>
        <dbReference type="ARBA" id="ARBA00022692"/>
    </source>
</evidence>
<dbReference type="InterPro" id="IPR051791">
    <property type="entry name" value="Pra-immunoreactive"/>
</dbReference>
<evidence type="ECO:0000313" key="9">
    <source>
        <dbReference type="EMBL" id="KGN40563.1"/>
    </source>
</evidence>
<evidence type="ECO:0000313" key="10">
    <source>
        <dbReference type="Proteomes" id="UP000030013"/>
    </source>
</evidence>
<comment type="subcellular location">
    <subcellularLocation>
        <location evidence="1">Cell membrane</location>
        <topology evidence="1">Multi-pass membrane protein</topology>
    </subcellularLocation>
</comment>
<evidence type="ECO:0000256" key="2">
    <source>
        <dbReference type="ARBA" id="ARBA00022475"/>
    </source>
</evidence>
<dbReference type="InterPro" id="IPR010432">
    <property type="entry name" value="RDD"/>
</dbReference>
<keyword evidence="2" id="KW-1003">Cell membrane</keyword>
<evidence type="ECO:0000259" key="8">
    <source>
        <dbReference type="Pfam" id="PF06271"/>
    </source>
</evidence>
<dbReference type="PANTHER" id="PTHR36115:SF6">
    <property type="entry name" value="PROLINE-RICH ANTIGEN HOMOLOG"/>
    <property type="match status" value="1"/>
</dbReference>
<dbReference type="EMBL" id="AVPL01000038">
    <property type="protein sequence ID" value="KGN40563.1"/>
    <property type="molecule type" value="Genomic_DNA"/>
</dbReference>
<dbReference type="Proteomes" id="UP000030013">
    <property type="component" value="Unassembled WGS sequence"/>
</dbReference>
<keyword evidence="4 7" id="KW-1133">Transmembrane helix</keyword>
<comment type="caution">
    <text evidence="9">The sequence shown here is derived from an EMBL/GenBank/DDBJ whole genome shotgun (WGS) entry which is preliminary data.</text>
</comment>
<evidence type="ECO:0000256" key="6">
    <source>
        <dbReference type="SAM" id="MobiDB-lite"/>
    </source>
</evidence>
<dbReference type="GO" id="GO:0005886">
    <property type="term" value="C:plasma membrane"/>
    <property type="evidence" value="ECO:0007669"/>
    <property type="project" value="UniProtKB-SubCell"/>
</dbReference>
<feature type="transmembrane region" description="Helical" evidence="7">
    <location>
        <begin position="90"/>
        <end position="110"/>
    </location>
</feature>
<reference evidence="9 10" key="1">
    <citation type="submission" date="2013-08" db="EMBL/GenBank/DDBJ databases">
        <title>The genome sequence of Knoellia aerolata.</title>
        <authorList>
            <person name="Zhu W."/>
            <person name="Wang G."/>
        </authorList>
    </citation>
    <scope>NUCLEOTIDE SEQUENCE [LARGE SCALE GENOMIC DNA]</scope>
    <source>
        <strain evidence="9 10">DSM 18566</strain>
    </source>
</reference>
<dbReference type="AlphaFoldDB" id="A0A0A0JTV4"/>
<keyword evidence="5 7" id="KW-0472">Membrane</keyword>
<name>A0A0A0JTV4_9MICO</name>
<evidence type="ECO:0000256" key="4">
    <source>
        <dbReference type="ARBA" id="ARBA00022989"/>
    </source>
</evidence>
<dbReference type="STRING" id="1385519.N801_19410"/>
<keyword evidence="10" id="KW-1185">Reference proteome</keyword>
<feature type="region of interest" description="Disordered" evidence="6">
    <location>
        <begin position="1"/>
        <end position="53"/>
    </location>
</feature>
<dbReference type="PANTHER" id="PTHR36115">
    <property type="entry name" value="PROLINE-RICH ANTIGEN HOMOLOG-RELATED"/>
    <property type="match status" value="1"/>
</dbReference>
<sequence>MISQGEHHMSQPFDPNQPPPPPPPPPSQPQQQPQQPYAGGAPTPYQAAPQVNPYGGAGQAFPGSKAYVEQHFGPVAGFGVRAGALVIDTLLTLIGIIPVIIGAVMLIVAAPDVDELGYTVEGSGDGGTAAIGGILIALGILLAIGIQVWNRVFRMGRTGQSVGKKMLGLSLVNEQTGQPIGALQSFLRELLAGLINQVFYLSYLWMLWDDNQQTLADKVVHSTVIRVAKT</sequence>
<keyword evidence="3 7" id="KW-0812">Transmembrane</keyword>
<feature type="domain" description="RDD" evidence="8">
    <location>
        <begin position="75"/>
        <end position="219"/>
    </location>
</feature>
<accession>A0A0A0JTV4</accession>